<evidence type="ECO:0000313" key="2">
    <source>
        <dbReference type="EMBL" id="MXP08879.1"/>
    </source>
</evidence>
<proteinExistence type="predicted"/>
<dbReference type="Pfam" id="PF00561">
    <property type="entry name" value="Abhydrolase_1"/>
    <property type="match status" value="1"/>
</dbReference>
<dbReference type="SMART" id="SM00421">
    <property type="entry name" value="HTH_LUXR"/>
    <property type="match status" value="1"/>
</dbReference>
<dbReference type="EMBL" id="WTYR01000001">
    <property type="protein sequence ID" value="MXP08879.1"/>
    <property type="molecule type" value="Genomic_DNA"/>
</dbReference>
<sequence>MIEPDQSDIRRAELDLVAALYRSLGDGAAFDLLIRALQDHIEISDRTDRSIAGDEVIDRQLDAIGELIEVDPSPVTEDPIRRVVEDVGAAAIVIDDRGRQIVANTAGRALFGLANGHRFRSDLIDPTYRASFENLLRNPETLPLDEALAMRLDDAIVDPRHGHCFEIIRLRPSRTRRSVFALRMLDVPWSDDVDRTLRESFALTDAECDVARGLFERGTLTTIAEKRGTSAETVKKQVQSILAKTGAGNRIDLARLTGSIAARRGAHRGSALSAWEDPLGRQEFFVRSDGLRMAHTWMGAEHGRRVLMLHGQSIGFLLPDRAEALLKAAGLKLIIPSRPGFGESDFDPARGALEENLGVLSQFCDATGLRDVAVVGTNNGIAIALALARQKPDLVKQVIGLNYLWHRSFAAHSAPPTHQKIIFSLARNAPKLLRLFVGIAYRNLIRHGPDWYLARLLDAEEVDRDSFRDGRDLPLIRQAALHLLRQGPEAFARELQTVSHDWPKDLHDFPGDVHFLVPESGVILDRHSFAKALGPTNRVTIEAAPKSGELLLYQQATLVARTIVDRVCGPASSRMEREKILYTPQR</sequence>
<dbReference type="OrthoDB" id="7618865at2"/>
<gene>
    <name evidence="2" type="ORF">GRI68_01630</name>
</gene>
<evidence type="ECO:0000259" key="1">
    <source>
        <dbReference type="SMART" id="SM00421"/>
    </source>
</evidence>
<dbReference type="InterPro" id="IPR000073">
    <property type="entry name" value="AB_hydrolase_1"/>
</dbReference>
<accession>A0A6I4TYJ5</accession>
<protein>
    <recommendedName>
        <fullName evidence="1">HTH luxR-type domain-containing protein</fullName>
    </recommendedName>
</protein>
<dbReference type="InterPro" id="IPR036388">
    <property type="entry name" value="WH-like_DNA-bd_sf"/>
</dbReference>
<evidence type="ECO:0000313" key="3">
    <source>
        <dbReference type="Proteomes" id="UP000429229"/>
    </source>
</evidence>
<dbReference type="SUPFAM" id="SSF46894">
    <property type="entry name" value="C-terminal effector domain of the bipartite response regulators"/>
    <property type="match status" value="1"/>
</dbReference>
<dbReference type="SUPFAM" id="SSF53474">
    <property type="entry name" value="alpha/beta-Hydrolases"/>
    <property type="match status" value="1"/>
</dbReference>
<feature type="domain" description="HTH luxR-type" evidence="1">
    <location>
        <begin position="200"/>
        <end position="257"/>
    </location>
</feature>
<dbReference type="Gene3D" id="3.40.50.1820">
    <property type="entry name" value="alpha/beta hydrolase"/>
    <property type="match status" value="1"/>
</dbReference>
<dbReference type="InterPro" id="IPR029058">
    <property type="entry name" value="AB_hydrolase_fold"/>
</dbReference>
<dbReference type="RefSeq" id="WP_160615396.1">
    <property type="nucleotide sequence ID" value="NZ_WTYR01000001.1"/>
</dbReference>
<dbReference type="Gene3D" id="1.10.10.10">
    <property type="entry name" value="Winged helix-like DNA-binding domain superfamily/Winged helix DNA-binding domain"/>
    <property type="match status" value="1"/>
</dbReference>
<reference evidence="2 3" key="1">
    <citation type="submission" date="2019-12" db="EMBL/GenBank/DDBJ databases">
        <title>Genomic-based taxomic classification of the family Erythrobacteraceae.</title>
        <authorList>
            <person name="Xu L."/>
        </authorList>
    </citation>
    <scope>NUCLEOTIDE SEQUENCE [LARGE SCALE GENOMIC DNA]</scope>
    <source>
        <strain evidence="2 3">LMG 29519</strain>
    </source>
</reference>
<organism evidence="2 3">
    <name type="scientific">Alteriqipengyuania halimionae</name>
    <dbReference type="NCBI Taxonomy" id="1926630"/>
    <lineage>
        <taxon>Bacteria</taxon>
        <taxon>Pseudomonadati</taxon>
        <taxon>Pseudomonadota</taxon>
        <taxon>Alphaproteobacteria</taxon>
        <taxon>Sphingomonadales</taxon>
        <taxon>Erythrobacteraceae</taxon>
        <taxon>Alteriqipengyuania</taxon>
    </lineage>
</organism>
<dbReference type="AlphaFoldDB" id="A0A6I4TYJ5"/>
<dbReference type="InterPro" id="IPR016032">
    <property type="entry name" value="Sig_transdc_resp-reg_C-effctor"/>
</dbReference>
<name>A0A6I4TYJ5_9SPHN</name>
<dbReference type="InterPro" id="IPR000792">
    <property type="entry name" value="Tscrpt_reg_LuxR_C"/>
</dbReference>
<dbReference type="GO" id="GO:0003677">
    <property type="term" value="F:DNA binding"/>
    <property type="evidence" value="ECO:0007669"/>
    <property type="project" value="InterPro"/>
</dbReference>
<comment type="caution">
    <text evidence="2">The sequence shown here is derived from an EMBL/GenBank/DDBJ whole genome shotgun (WGS) entry which is preliminary data.</text>
</comment>
<dbReference type="GO" id="GO:0006355">
    <property type="term" value="P:regulation of DNA-templated transcription"/>
    <property type="evidence" value="ECO:0007669"/>
    <property type="project" value="InterPro"/>
</dbReference>
<keyword evidence="3" id="KW-1185">Reference proteome</keyword>
<dbReference type="Proteomes" id="UP000429229">
    <property type="component" value="Unassembled WGS sequence"/>
</dbReference>